<evidence type="ECO:0000313" key="3">
    <source>
        <dbReference type="EMBL" id="GLK79400.1"/>
    </source>
</evidence>
<feature type="signal peptide" evidence="2">
    <location>
        <begin position="1"/>
        <end position="33"/>
    </location>
</feature>
<comment type="caution">
    <text evidence="3">The sequence shown here is derived from an EMBL/GenBank/DDBJ whole genome shotgun (WGS) entry which is preliminary data.</text>
</comment>
<dbReference type="Proteomes" id="UP001143309">
    <property type="component" value="Unassembled WGS sequence"/>
</dbReference>
<dbReference type="InterPro" id="IPR036465">
    <property type="entry name" value="vWFA_dom_sf"/>
</dbReference>
<dbReference type="Gene3D" id="3.40.50.410">
    <property type="entry name" value="von Willebrand factor, type A domain"/>
    <property type="match status" value="1"/>
</dbReference>
<feature type="region of interest" description="Disordered" evidence="1">
    <location>
        <begin position="250"/>
        <end position="270"/>
    </location>
</feature>
<dbReference type="RefSeq" id="WP_271199858.1">
    <property type="nucleotide sequence ID" value="NZ_BSFL01000001.1"/>
</dbReference>
<reference evidence="3" key="2">
    <citation type="submission" date="2023-01" db="EMBL/GenBank/DDBJ databases">
        <authorList>
            <person name="Sun Q."/>
            <person name="Evtushenko L."/>
        </authorList>
    </citation>
    <scope>NUCLEOTIDE SEQUENCE</scope>
    <source>
        <strain evidence="3">VKM B-2748</strain>
    </source>
</reference>
<reference evidence="3" key="1">
    <citation type="journal article" date="2014" name="Int. J. Syst. Evol. Microbiol.">
        <title>Complete genome sequence of Corynebacterium casei LMG S-19264T (=DSM 44701T), isolated from a smear-ripened cheese.</title>
        <authorList>
            <consortium name="US DOE Joint Genome Institute (JGI-PGF)"/>
            <person name="Walter F."/>
            <person name="Albersmeier A."/>
            <person name="Kalinowski J."/>
            <person name="Ruckert C."/>
        </authorList>
    </citation>
    <scope>NUCLEOTIDE SEQUENCE</scope>
    <source>
        <strain evidence="3">VKM B-2748</strain>
    </source>
</reference>
<proteinExistence type="predicted"/>
<evidence type="ECO:0008006" key="5">
    <source>
        <dbReference type="Google" id="ProtNLM"/>
    </source>
</evidence>
<feature type="chain" id="PRO_5040864290" description="DUF1194 domain-containing protein" evidence="2">
    <location>
        <begin position="34"/>
        <end position="284"/>
    </location>
</feature>
<evidence type="ECO:0000256" key="1">
    <source>
        <dbReference type="SAM" id="MobiDB-lite"/>
    </source>
</evidence>
<dbReference type="PROSITE" id="PS51318">
    <property type="entry name" value="TAT"/>
    <property type="match status" value="1"/>
</dbReference>
<dbReference type="InterPro" id="IPR006311">
    <property type="entry name" value="TAT_signal"/>
</dbReference>
<evidence type="ECO:0000256" key="2">
    <source>
        <dbReference type="SAM" id="SignalP"/>
    </source>
</evidence>
<accession>A0A9W6JP18</accession>
<evidence type="ECO:0000313" key="4">
    <source>
        <dbReference type="Proteomes" id="UP001143309"/>
    </source>
</evidence>
<dbReference type="InterPro" id="IPR010607">
    <property type="entry name" value="DUF1194"/>
</dbReference>
<dbReference type="AlphaFoldDB" id="A0A9W6JP18"/>
<organism evidence="3 4">
    <name type="scientific">Methylopila turkensis</name>
    <dbReference type="NCBI Taxonomy" id="1437816"/>
    <lineage>
        <taxon>Bacteria</taxon>
        <taxon>Pseudomonadati</taxon>
        <taxon>Pseudomonadota</taxon>
        <taxon>Alphaproteobacteria</taxon>
        <taxon>Hyphomicrobiales</taxon>
        <taxon>Methylopilaceae</taxon>
        <taxon>Methylopila</taxon>
    </lineage>
</organism>
<dbReference type="SUPFAM" id="SSF53300">
    <property type="entry name" value="vWA-like"/>
    <property type="match status" value="1"/>
</dbReference>
<name>A0A9W6JP18_9HYPH</name>
<dbReference type="CDD" id="cd00198">
    <property type="entry name" value="vWFA"/>
    <property type="match status" value="1"/>
</dbReference>
<dbReference type="EMBL" id="BSFL01000001">
    <property type="protein sequence ID" value="GLK79400.1"/>
    <property type="molecule type" value="Genomic_DNA"/>
</dbReference>
<keyword evidence="2" id="KW-0732">Signal</keyword>
<keyword evidence="4" id="KW-1185">Reference proteome</keyword>
<sequence length="284" mass="30635">MGVNERTTRRGPLRLLTLLAFAALLAAAPRATAADVGQVDLELVLAVDISYSMDVEEQQVQRDGYVAAITSKPVLDAIRDGLLGRVAVAYVEWAGADEQRTVVPWRLIDGPASARAFADELAAQPLRRAYRTSISGALTHAVRMFEGNGYDGLRRVVDVSGDGPNNQGAPVENVRDEAIERGVVINGLPLMLKRPSYAMMDLVDLDVYYRDCVVGGPGAFVLPVRAIEQFAEAVRTKLVMEIAGLPPEAPAIGPSPAPRVQRVADDPTSSCTVGEQLWRDRFGN</sequence>
<dbReference type="Pfam" id="PF06707">
    <property type="entry name" value="DUF1194"/>
    <property type="match status" value="1"/>
</dbReference>
<protein>
    <recommendedName>
        <fullName evidence="5">DUF1194 domain-containing protein</fullName>
    </recommendedName>
</protein>
<gene>
    <name evidence="3" type="ORF">GCM10008174_11410</name>
</gene>